<dbReference type="GO" id="GO:0051701">
    <property type="term" value="P:biological process involved in interaction with host"/>
    <property type="evidence" value="ECO:0007669"/>
    <property type="project" value="UniProtKB-ARBA"/>
</dbReference>
<keyword evidence="2" id="KW-0946">Virion</keyword>
<dbReference type="EMBL" id="LR796205">
    <property type="protein sequence ID" value="CAB4126557.1"/>
    <property type="molecule type" value="Genomic_DNA"/>
</dbReference>
<name>A0A6J5KZR6_9CAUD</name>
<dbReference type="Pfam" id="PF21722">
    <property type="entry name" value="Gly_rich_2"/>
    <property type="match status" value="1"/>
</dbReference>
<dbReference type="InterPro" id="IPR049304">
    <property type="entry name" value="Gly_rich_dom"/>
</dbReference>
<gene>
    <name evidence="4" type="ORF">UFOVP80_35</name>
</gene>
<dbReference type="SUPFAM" id="SSF51126">
    <property type="entry name" value="Pectin lyase-like"/>
    <property type="match status" value="1"/>
</dbReference>
<evidence type="ECO:0000256" key="2">
    <source>
        <dbReference type="ARBA" id="ARBA00022844"/>
    </source>
</evidence>
<dbReference type="InterPro" id="IPR011050">
    <property type="entry name" value="Pectin_lyase_fold/virulence"/>
</dbReference>
<evidence type="ECO:0000256" key="1">
    <source>
        <dbReference type="ARBA" id="ARBA00004328"/>
    </source>
</evidence>
<protein>
    <recommendedName>
        <fullName evidence="3">Glycine-rich domain-containing protein</fullName>
    </recommendedName>
</protein>
<dbReference type="GO" id="GO:0019058">
    <property type="term" value="P:viral life cycle"/>
    <property type="evidence" value="ECO:0007669"/>
    <property type="project" value="UniProtKB-ARBA"/>
</dbReference>
<evidence type="ECO:0000313" key="4">
    <source>
        <dbReference type="EMBL" id="CAB4126557.1"/>
    </source>
</evidence>
<accession>A0A6J5KZR6</accession>
<evidence type="ECO:0000259" key="3">
    <source>
        <dbReference type="Pfam" id="PF21722"/>
    </source>
</evidence>
<dbReference type="GO" id="GO:0044423">
    <property type="term" value="C:virion component"/>
    <property type="evidence" value="ECO:0007669"/>
    <property type="project" value="UniProtKB-KW"/>
</dbReference>
<comment type="subcellular location">
    <subcellularLocation>
        <location evidence="1">Virion</location>
    </subcellularLocation>
</comment>
<organism evidence="4">
    <name type="scientific">uncultured Caudovirales phage</name>
    <dbReference type="NCBI Taxonomy" id="2100421"/>
    <lineage>
        <taxon>Viruses</taxon>
        <taxon>Duplodnaviria</taxon>
        <taxon>Heunggongvirae</taxon>
        <taxon>Uroviricota</taxon>
        <taxon>Caudoviricetes</taxon>
        <taxon>Peduoviridae</taxon>
        <taxon>Maltschvirus</taxon>
        <taxon>Maltschvirus maltsch</taxon>
    </lineage>
</organism>
<sequence length="624" mass="61082">MSQAGEINASGGGSNLEELTPDVGGAVMAIADNINVLGYPYTTADGTIKPLETYNGTSNNFLLANNTFLTPLVVDPSTTPGAEGTFTTIGAAILAAESGQDIFIRSGTYTENVTLAAGVNLTAFEADDFTPQVTIIGTVTASYSGTVTCSDIRFQTNGNAAILLSGSNQTILSIVDSQIIATNSTGISLTNSNAGSSVRCYNCIFDTTASGISVFTASSASTMFMEYCAEQNQAASNTASTLASTSGLTCRYSYFSHPITTSSSSYLNSLYCKYDLLSINATCLTLNGSTNNYSETDVFISGTASAISVGSALTMTNGMVFSSNTNAITGSGTLSYTPIAFASSSSKVNTTTQVQLGFGPFTNTDGVLYYDGAKPVTTAVGTAGQVLTSNGAGMAPSFQSGAAYSLSVVRQVFTTTGTYTPTSGMVYCDVEVVGAGGGSGGCETTSVGDWAASAGGGGGGYARKIFSAATIGASQTATVGAAGAAGTAGSHPGGTGGTSSLGILISATGGVGGEQGYSTSGLFTSGGGAGGTGSSGDFNTTGSPGSASIYSGTLTIGFSGAGGSSFFGGGAPGISGSTAGAGAATAGTSYGGGGGGGLIEASTSNITGAAGAAGIVIVTEYINT</sequence>
<feature type="domain" description="Glycine-rich" evidence="3">
    <location>
        <begin position="415"/>
        <end position="619"/>
    </location>
</feature>
<proteinExistence type="predicted"/>
<reference evidence="4" key="1">
    <citation type="submission" date="2020-04" db="EMBL/GenBank/DDBJ databases">
        <authorList>
            <person name="Chiriac C."/>
            <person name="Salcher M."/>
            <person name="Ghai R."/>
            <person name="Kavagutti S V."/>
        </authorList>
    </citation>
    <scope>NUCLEOTIDE SEQUENCE</scope>
</reference>